<dbReference type="GeneID" id="24416501"/>
<dbReference type="SUPFAM" id="SSF52317">
    <property type="entry name" value="Class I glutamine amidotransferase-like"/>
    <property type="match status" value="1"/>
</dbReference>
<evidence type="ECO:0000313" key="2">
    <source>
        <dbReference type="EMBL" id="EFQ35992.1"/>
    </source>
</evidence>
<evidence type="ECO:0000313" key="3">
    <source>
        <dbReference type="Proteomes" id="UP000008782"/>
    </source>
</evidence>
<dbReference type="VEuPathDB" id="FungiDB:GLRG_11136"/>
<dbReference type="InterPro" id="IPR052158">
    <property type="entry name" value="INH-QAR"/>
</dbReference>
<dbReference type="HOGENOM" id="CLU_000445_44_8_1"/>
<dbReference type="OrthoDB" id="543156at2759"/>
<dbReference type="InterPro" id="IPR029062">
    <property type="entry name" value="Class_I_gatase-like"/>
</dbReference>
<dbReference type="Proteomes" id="UP000008782">
    <property type="component" value="Unassembled WGS sequence"/>
</dbReference>
<gene>
    <name evidence="2" type="ORF">GLRG_11136</name>
</gene>
<reference evidence="3" key="1">
    <citation type="journal article" date="2012" name="Nat. Genet.">
        <title>Lifestyle transitions in plant pathogenic Colletotrichum fungi deciphered by genome and transcriptome analyses.</title>
        <authorList>
            <person name="O'Connell R.J."/>
            <person name="Thon M.R."/>
            <person name="Hacquard S."/>
            <person name="Amyotte S.G."/>
            <person name="Kleemann J."/>
            <person name="Torres M.F."/>
            <person name="Damm U."/>
            <person name="Buiate E.A."/>
            <person name="Epstein L."/>
            <person name="Alkan N."/>
            <person name="Altmueller J."/>
            <person name="Alvarado-Balderrama L."/>
            <person name="Bauser C.A."/>
            <person name="Becker C."/>
            <person name="Birren B.W."/>
            <person name="Chen Z."/>
            <person name="Choi J."/>
            <person name="Crouch J.A."/>
            <person name="Duvick J.P."/>
            <person name="Farman M.A."/>
            <person name="Gan P."/>
            <person name="Heiman D."/>
            <person name="Henrissat B."/>
            <person name="Howard R.J."/>
            <person name="Kabbage M."/>
            <person name="Koch C."/>
            <person name="Kracher B."/>
            <person name="Kubo Y."/>
            <person name="Law A.D."/>
            <person name="Lebrun M.-H."/>
            <person name="Lee Y.-H."/>
            <person name="Miyara I."/>
            <person name="Moore N."/>
            <person name="Neumann U."/>
            <person name="Nordstroem K."/>
            <person name="Panaccione D.G."/>
            <person name="Panstruga R."/>
            <person name="Place M."/>
            <person name="Proctor R.H."/>
            <person name="Prusky D."/>
            <person name="Rech G."/>
            <person name="Reinhardt R."/>
            <person name="Rollins J.A."/>
            <person name="Rounsley S."/>
            <person name="Schardl C.L."/>
            <person name="Schwartz D.C."/>
            <person name="Shenoy N."/>
            <person name="Shirasu K."/>
            <person name="Sikhakolli U.R."/>
            <person name="Stueber K."/>
            <person name="Sukno S.A."/>
            <person name="Sweigard J.A."/>
            <person name="Takano Y."/>
            <person name="Takahara H."/>
            <person name="Trail F."/>
            <person name="van der Does H.C."/>
            <person name="Voll L.M."/>
            <person name="Will I."/>
            <person name="Young S."/>
            <person name="Zeng Q."/>
            <person name="Zhang J."/>
            <person name="Zhou S."/>
            <person name="Dickman M.B."/>
            <person name="Schulze-Lefert P."/>
            <person name="Ver Loren van Themaat E."/>
            <person name="Ma L.-J."/>
            <person name="Vaillancourt L.J."/>
        </authorList>
    </citation>
    <scope>NUCLEOTIDE SEQUENCE [LARGE SCALE GENOMIC DNA]</scope>
    <source>
        <strain evidence="3">M1.001 / M2 / FGSC 10212</strain>
    </source>
</reference>
<protein>
    <submittedName>
        <fullName evidence="2">DJ-1/PfpI family protein</fullName>
    </submittedName>
</protein>
<sequence length="239" mass="26233">MPNIRIASLVYQYQSIDVLGPLDVLGSGSKVVAKLLKSYRPISDGLIAAAPEVEFHHLGVTLDPVQLMGGHTIVPTATVDKAPEIDILILGGPDVGNFTLQPEFADYIRQHVAAGKTLLTNCTGSYVAALTGVLDGRRATMNNVELEWAKKQFPKVNWTSETKWVVDDNLWTAAGAVAGMDMTAHWLKENYGQEVFILSTMGLDFEPRDVNGVLNVIPLRFDAKGRQISTHVFPYYDSY</sequence>
<proteinExistence type="predicted"/>
<dbReference type="Pfam" id="PF01965">
    <property type="entry name" value="DJ-1_PfpI"/>
    <property type="match status" value="1"/>
</dbReference>
<dbReference type="STRING" id="645133.E3QYQ4"/>
<keyword evidence="3" id="KW-1185">Reference proteome</keyword>
<dbReference type="PANTHER" id="PTHR43130:SF7">
    <property type="entry name" value="DJ-1_PFPI DOMAIN-CONTAINING PROTEIN"/>
    <property type="match status" value="1"/>
</dbReference>
<accession>E3QYQ4</accession>
<dbReference type="EMBL" id="GG697406">
    <property type="protein sequence ID" value="EFQ35992.1"/>
    <property type="molecule type" value="Genomic_DNA"/>
</dbReference>
<dbReference type="InterPro" id="IPR002818">
    <property type="entry name" value="DJ-1/PfpI"/>
</dbReference>
<dbReference type="AlphaFoldDB" id="E3QYQ4"/>
<dbReference type="RefSeq" id="XP_008100012.1">
    <property type="nucleotide sequence ID" value="XM_008101821.1"/>
</dbReference>
<organism evidence="3">
    <name type="scientific">Colletotrichum graminicola (strain M1.001 / M2 / FGSC 10212)</name>
    <name type="common">Maize anthracnose fungus</name>
    <name type="synonym">Glomerella graminicola</name>
    <dbReference type="NCBI Taxonomy" id="645133"/>
    <lineage>
        <taxon>Eukaryota</taxon>
        <taxon>Fungi</taxon>
        <taxon>Dikarya</taxon>
        <taxon>Ascomycota</taxon>
        <taxon>Pezizomycotina</taxon>
        <taxon>Sordariomycetes</taxon>
        <taxon>Hypocreomycetidae</taxon>
        <taxon>Glomerellales</taxon>
        <taxon>Glomerellaceae</taxon>
        <taxon>Colletotrichum</taxon>
        <taxon>Colletotrichum graminicola species complex</taxon>
    </lineage>
</organism>
<dbReference type="Gene3D" id="3.40.50.880">
    <property type="match status" value="1"/>
</dbReference>
<name>E3QYQ4_COLGM</name>
<evidence type="ECO:0000259" key="1">
    <source>
        <dbReference type="Pfam" id="PF01965"/>
    </source>
</evidence>
<dbReference type="eggNOG" id="ENOG502SQ0U">
    <property type="taxonomic scope" value="Eukaryota"/>
</dbReference>
<dbReference type="PANTHER" id="PTHR43130">
    <property type="entry name" value="ARAC-FAMILY TRANSCRIPTIONAL REGULATOR"/>
    <property type="match status" value="1"/>
</dbReference>
<feature type="domain" description="DJ-1/PfpI" evidence="1">
    <location>
        <begin position="52"/>
        <end position="188"/>
    </location>
</feature>